<sequence>MHEVRPSWIRGVNIGGWLVLERYITPYQFAVTDCHLRGEFCWYPGQASAPPKHHADYQLCDLKRCHPFMMETVDGQDYPMDEYTLGQAFPKEETAEQWLNYHFEYFITFEDVQDLKDAGVTHLRVPLPHWILGNKHKGEPWVVGDRWKYFQRLCAWSRQLGLQVWPDIHTAPGSQNGFDNSGQTLKDASCKGWSTQPENVQRSLLVIRKVTEQIVADGLDDVVTGFGLLNEPFLDCDREVYESFLEEGLDIVRSTMGPQVSIYASDMFSSDSFNNGHWWLDPTRYANTFLDSHFYQVFAEHPRALSPRQHVAYTCQNEHRDLIGCCYEPHRQQISRGVSRIVGEWSVAVDSLPVAVLRVIMDSIAANGTAAFLDRDLSPDRQDFLKHFAQAQIVSYEAAGAGISAGWFYWTAKMEGGAFAEWDFLRAFHEGWLPKIAKDPFTPSEELYGSCYDIIFKTNDNMAVIHEFPDPSTIDPDGWEPIIDDDVVVSHGESLLQVHGEWIQTQPRRPVLFRWYVLLVVILVAFIVRHFFRRGLCRGKSNYTEVPTTEITC</sequence>
<evidence type="ECO:0000256" key="1">
    <source>
        <dbReference type="ARBA" id="ARBA00022801"/>
    </source>
</evidence>
<gene>
    <name evidence="8" type="ORF">FisN_16Lh125</name>
</gene>
<keyword evidence="4" id="KW-0961">Cell wall biogenesis/degradation</keyword>
<dbReference type="GO" id="GO:0009251">
    <property type="term" value="P:glucan catabolic process"/>
    <property type="evidence" value="ECO:0007669"/>
    <property type="project" value="TreeGrafter"/>
</dbReference>
<evidence type="ECO:0000256" key="3">
    <source>
        <dbReference type="ARBA" id="ARBA00023295"/>
    </source>
</evidence>
<dbReference type="EC" id="3.2.1.58" evidence="6"/>
<keyword evidence="7" id="KW-0472">Membrane</keyword>
<dbReference type="Gene3D" id="3.20.20.80">
    <property type="entry name" value="Glycosidases"/>
    <property type="match status" value="1"/>
</dbReference>
<comment type="caution">
    <text evidence="8">The sequence shown here is derived from an EMBL/GenBank/DDBJ whole genome shotgun (WGS) entry which is preliminary data.</text>
</comment>
<dbReference type="GO" id="GO:0005576">
    <property type="term" value="C:extracellular region"/>
    <property type="evidence" value="ECO:0007669"/>
    <property type="project" value="TreeGrafter"/>
</dbReference>
<dbReference type="GO" id="GO:0009986">
    <property type="term" value="C:cell surface"/>
    <property type="evidence" value="ECO:0007669"/>
    <property type="project" value="TreeGrafter"/>
</dbReference>
<dbReference type="InterPro" id="IPR050386">
    <property type="entry name" value="Glycosyl_hydrolase_5"/>
</dbReference>
<evidence type="ECO:0000256" key="4">
    <source>
        <dbReference type="ARBA" id="ARBA00023316"/>
    </source>
</evidence>
<evidence type="ECO:0000256" key="7">
    <source>
        <dbReference type="SAM" id="Phobius"/>
    </source>
</evidence>
<organism evidence="8 9">
    <name type="scientific">Fistulifera solaris</name>
    <name type="common">Oleaginous diatom</name>
    <dbReference type="NCBI Taxonomy" id="1519565"/>
    <lineage>
        <taxon>Eukaryota</taxon>
        <taxon>Sar</taxon>
        <taxon>Stramenopiles</taxon>
        <taxon>Ochrophyta</taxon>
        <taxon>Bacillariophyta</taxon>
        <taxon>Bacillariophyceae</taxon>
        <taxon>Bacillariophycidae</taxon>
        <taxon>Naviculales</taxon>
        <taxon>Naviculaceae</taxon>
        <taxon>Fistulifera</taxon>
    </lineage>
</organism>
<dbReference type="PANTHER" id="PTHR31297:SF34">
    <property type="entry name" value="GLUCAN 1,3-BETA-GLUCOSIDASE 2"/>
    <property type="match status" value="1"/>
</dbReference>
<dbReference type="PANTHER" id="PTHR31297">
    <property type="entry name" value="GLUCAN ENDO-1,6-BETA-GLUCOSIDASE B"/>
    <property type="match status" value="1"/>
</dbReference>
<dbReference type="SUPFAM" id="SSF51445">
    <property type="entry name" value="(Trans)glycosidases"/>
    <property type="match status" value="1"/>
</dbReference>
<dbReference type="InterPro" id="IPR017853">
    <property type="entry name" value="GH"/>
</dbReference>
<keyword evidence="2" id="KW-0325">Glycoprotein</keyword>
<protein>
    <recommendedName>
        <fullName evidence="6">glucan 1,3-beta-glucosidase</fullName>
        <ecNumber evidence="6">3.2.1.58</ecNumber>
    </recommendedName>
</protein>
<proteinExistence type="predicted"/>
<evidence type="ECO:0000256" key="2">
    <source>
        <dbReference type="ARBA" id="ARBA00023180"/>
    </source>
</evidence>
<keyword evidence="7" id="KW-1133">Transmembrane helix</keyword>
<evidence type="ECO:0000313" key="9">
    <source>
        <dbReference type="Proteomes" id="UP000198406"/>
    </source>
</evidence>
<dbReference type="OrthoDB" id="1887033at2759"/>
<name>A0A1Z5KJ38_FISSO</name>
<dbReference type="EMBL" id="BDSP01000240">
    <property type="protein sequence ID" value="GAX26289.1"/>
    <property type="molecule type" value="Genomic_DNA"/>
</dbReference>
<keyword evidence="1 8" id="KW-0378">Hydrolase</keyword>
<comment type="catalytic activity">
    <reaction evidence="5">
        <text>Successive hydrolysis of beta-D-glucose units from the non-reducing ends of (1-&gt;3)-beta-D-glucans, releasing alpha-glucose.</text>
        <dbReference type="EC" id="3.2.1.58"/>
    </reaction>
</comment>
<keyword evidence="7" id="KW-0812">Transmembrane</keyword>
<dbReference type="InParanoid" id="A0A1Z5KJ38"/>
<feature type="transmembrane region" description="Helical" evidence="7">
    <location>
        <begin position="513"/>
        <end position="532"/>
    </location>
</feature>
<dbReference type="AlphaFoldDB" id="A0A1Z5KJ38"/>
<reference evidence="8 9" key="1">
    <citation type="journal article" date="2015" name="Plant Cell">
        <title>Oil accumulation by the oleaginous diatom Fistulifera solaris as revealed by the genome and transcriptome.</title>
        <authorList>
            <person name="Tanaka T."/>
            <person name="Maeda Y."/>
            <person name="Veluchamy A."/>
            <person name="Tanaka M."/>
            <person name="Abida H."/>
            <person name="Marechal E."/>
            <person name="Bowler C."/>
            <person name="Muto M."/>
            <person name="Sunaga Y."/>
            <person name="Tanaka M."/>
            <person name="Yoshino T."/>
            <person name="Taniguchi T."/>
            <person name="Fukuda Y."/>
            <person name="Nemoto M."/>
            <person name="Matsumoto M."/>
            <person name="Wong P.S."/>
            <person name="Aburatani S."/>
            <person name="Fujibuchi W."/>
        </authorList>
    </citation>
    <scope>NUCLEOTIDE SEQUENCE [LARGE SCALE GENOMIC DNA]</scope>
    <source>
        <strain evidence="8 9">JPCC DA0580</strain>
    </source>
</reference>
<evidence type="ECO:0000313" key="8">
    <source>
        <dbReference type="EMBL" id="GAX26289.1"/>
    </source>
</evidence>
<dbReference type="Proteomes" id="UP000198406">
    <property type="component" value="Unassembled WGS sequence"/>
</dbReference>
<keyword evidence="3 8" id="KW-0326">Glycosidase</keyword>
<accession>A0A1Z5KJ38</accession>
<keyword evidence="9" id="KW-1185">Reference proteome</keyword>
<dbReference type="GO" id="GO:0071555">
    <property type="term" value="P:cell wall organization"/>
    <property type="evidence" value="ECO:0007669"/>
    <property type="project" value="UniProtKB-KW"/>
</dbReference>
<evidence type="ECO:0000256" key="6">
    <source>
        <dbReference type="ARBA" id="ARBA00038929"/>
    </source>
</evidence>
<evidence type="ECO:0000256" key="5">
    <source>
        <dbReference type="ARBA" id="ARBA00036824"/>
    </source>
</evidence>
<dbReference type="GO" id="GO:0004338">
    <property type="term" value="F:glucan exo-1,3-beta-glucosidase activity"/>
    <property type="evidence" value="ECO:0007669"/>
    <property type="project" value="UniProtKB-EC"/>
</dbReference>